<name>A0ABR8BJR8_9NOSO</name>
<dbReference type="PANTHER" id="PTHR42933">
    <property type="entry name" value="SLR6095 PROTEIN"/>
    <property type="match status" value="1"/>
</dbReference>
<dbReference type="GO" id="GO:0008168">
    <property type="term" value="F:methyltransferase activity"/>
    <property type="evidence" value="ECO:0007669"/>
    <property type="project" value="UniProtKB-KW"/>
</dbReference>
<keyword evidence="3 10" id="KW-0489">Methyltransferase</keyword>
<dbReference type="CDD" id="cd02440">
    <property type="entry name" value="AdoMet_MTases"/>
    <property type="match status" value="1"/>
</dbReference>
<feature type="domain" description="N6 adenine-specific DNA methyltransferase N-terminal" evidence="9">
    <location>
        <begin position="9"/>
        <end position="148"/>
    </location>
</feature>
<gene>
    <name evidence="10" type="ORF">H6G14_23120</name>
</gene>
<comment type="catalytic activity">
    <reaction evidence="7">
        <text>a 2'-deoxyadenosine in DNA + S-adenosyl-L-methionine = an N(6)-methyl-2'-deoxyadenosine in DNA + S-adenosyl-L-homocysteine + H(+)</text>
        <dbReference type="Rhea" id="RHEA:15197"/>
        <dbReference type="Rhea" id="RHEA-COMP:12418"/>
        <dbReference type="Rhea" id="RHEA-COMP:12419"/>
        <dbReference type="ChEBI" id="CHEBI:15378"/>
        <dbReference type="ChEBI" id="CHEBI:57856"/>
        <dbReference type="ChEBI" id="CHEBI:59789"/>
        <dbReference type="ChEBI" id="CHEBI:90615"/>
        <dbReference type="ChEBI" id="CHEBI:90616"/>
        <dbReference type="EC" id="2.1.1.72"/>
    </reaction>
</comment>
<keyword evidence="6" id="KW-0680">Restriction system</keyword>
<accession>A0ABR8BJR8</accession>
<dbReference type="PRINTS" id="PR00507">
    <property type="entry name" value="N12N6MTFRASE"/>
</dbReference>
<evidence type="ECO:0000256" key="1">
    <source>
        <dbReference type="ARBA" id="ARBA00006594"/>
    </source>
</evidence>
<keyword evidence="4" id="KW-0808">Transferase</keyword>
<dbReference type="RefSeq" id="WP_190570077.1">
    <property type="nucleotide sequence ID" value="NZ_JACJQL010000045.1"/>
</dbReference>
<dbReference type="InterPro" id="IPR002052">
    <property type="entry name" value="DNA_methylase_N6_adenine_CS"/>
</dbReference>
<dbReference type="Gene3D" id="1.20.1260.30">
    <property type="match status" value="1"/>
</dbReference>
<dbReference type="PANTHER" id="PTHR42933:SF3">
    <property type="entry name" value="TYPE I RESTRICTION ENZYME MJAVIII METHYLASE SUBUNIT"/>
    <property type="match status" value="1"/>
</dbReference>
<feature type="domain" description="DNA methylase adenine-specific" evidence="8">
    <location>
        <begin position="162"/>
        <end position="467"/>
    </location>
</feature>
<evidence type="ECO:0000256" key="4">
    <source>
        <dbReference type="ARBA" id="ARBA00022679"/>
    </source>
</evidence>
<dbReference type="Proteomes" id="UP000621307">
    <property type="component" value="Unassembled WGS sequence"/>
</dbReference>
<comment type="similarity">
    <text evidence="1">Belongs to the N(4)/N(6)-methyltransferase family.</text>
</comment>
<keyword evidence="5" id="KW-0949">S-adenosyl-L-methionine</keyword>
<proteinExistence type="inferred from homology"/>
<organism evidence="10 11">
    <name type="scientific">Nostoc parmelioides FACHB-3921</name>
    <dbReference type="NCBI Taxonomy" id="2692909"/>
    <lineage>
        <taxon>Bacteria</taxon>
        <taxon>Bacillati</taxon>
        <taxon>Cyanobacteriota</taxon>
        <taxon>Cyanophyceae</taxon>
        <taxon>Nostocales</taxon>
        <taxon>Nostocaceae</taxon>
        <taxon>Nostoc</taxon>
    </lineage>
</organism>
<evidence type="ECO:0000256" key="6">
    <source>
        <dbReference type="ARBA" id="ARBA00022747"/>
    </source>
</evidence>
<dbReference type="EMBL" id="JACJQL010000045">
    <property type="protein sequence ID" value="MBD2254166.1"/>
    <property type="molecule type" value="Genomic_DNA"/>
</dbReference>
<comment type="caution">
    <text evidence="10">The sequence shown here is derived from an EMBL/GenBank/DDBJ whole genome shotgun (WGS) entry which is preliminary data.</text>
</comment>
<evidence type="ECO:0000313" key="11">
    <source>
        <dbReference type="Proteomes" id="UP000621307"/>
    </source>
</evidence>
<dbReference type="InterPro" id="IPR038333">
    <property type="entry name" value="T1MK-like_N_sf"/>
</dbReference>
<reference evidence="10 11" key="1">
    <citation type="journal article" date="2020" name="ISME J.">
        <title>Comparative genomics reveals insights into cyanobacterial evolution and habitat adaptation.</title>
        <authorList>
            <person name="Chen M.Y."/>
            <person name="Teng W.K."/>
            <person name="Zhao L."/>
            <person name="Hu C.X."/>
            <person name="Zhou Y.K."/>
            <person name="Han B.P."/>
            <person name="Song L.R."/>
            <person name="Shu W.S."/>
        </authorList>
    </citation>
    <scope>NUCLEOTIDE SEQUENCE [LARGE SCALE GENOMIC DNA]</scope>
    <source>
        <strain evidence="10 11">FACHB-3921</strain>
    </source>
</reference>
<protein>
    <recommendedName>
        <fullName evidence="2">site-specific DNA-methyltransferase (adenine-specific)</fullName>
        <ecNumber evidence="2">2.1.1.72</ecNumber>
    </recommendedName>
</protein>
<dbReference type="Pfam" id="PF12161">
    <property type="entry name" value="HsdM_N"/>
    <property type="match status" value="1"/>
</dbReference>
<evidence type="ECO:0000256" key="7">
    <source>
        <dbReference type="ARBA" id="ARBA00047942"/>
    </source>
</evidence>
<dbReference type="SUPFAM" id="SSF53335">
    <property type="entry name" value="S-adenosyl-L-methionine-dependent methyltransferases"/>
    <property type="match status" value="1"/>
</dbReference>
<dbReference type="GO" id="GO:0032259">
    <property type="term" value="P:methylation"/>
    <property type="evidence" value="ECO:0007669"/>
    <property type="project" value="UniProtKB-KW"/>
</dbReference>
<evidence type="ECO:0000313" key="10">
    <source>
        <dbReference type="EMBL" id="MBD2254166.1"/>
    </source>
</evidence>
<keyword evidence="11" id="KW-1185">Reference proteome</keyword>
<evidence type="ECO:0000259" key="9">
    <source>
        <dbReference type="Pfam" id="PF12161"/>
    </source>
</evidence>
<dbReference type="InterPro" id="IPR051537">
    <property type="entry name" value="DNA_Adenine_Mtase"/>
</dbReference>
<evidence type="ECO:0000259" key="8">
    <source>
        <dbReference type="Pfam" id="PF02384"/>
    </source>
</evidence>
<sequence length="511" mass="57770">MGKLTLPQLERHLFSAADILRGKMDASEFKEYIFGMLFLKRASDVFEQQYEQILQQNLQRGRTQEEANMRAENPTTYKETFFVPEKARWKYIRDELHKNVGQGLNDALTAFEDSNKTLTGVLKHIDFNRQAGKNRIPDVKLRELIKHFSKYPLRNEDFVFPDLLGAAYEYLIKEFADSAGKKGGEFYTPREVVQLMVRLLKPQAGMSVYDPCCGSGGMLIQAKQYVEECGGDARNLALSGQDNNGGVWAICKINMLLHGIRDADIHNDDTLFNPLHTANGELTRFDRVISNPPFSQNYTREGIAFPDRFTHGYCPETGKKADLMFAQHMLAVLKTDGMMATVMPHGVLFRGGEEKKIRESFITNDQLEAVIGLPPNLFYGTGIPACILVMCPQGAKPVERQGKVLFINADAEYYAGRAQNYLRPEHIEKICWVFENFVALPGYSAVVSQEQLKDNDYNCNIRRYADNAPPPEPQDVKAHLFGGIPKAEVEAKRELLAAHGFDPSRILAERN</sequence>
<dbReference type="Gene3D" id="3.40.50.150">
    <property type="entry name" value="Vaccinia Virus protein VP39"/>
    <property type="match status" value="1"/>
</dbReference>
<evidence type="ECO:0000256" key="3">
    <source>
        <dbReference type="ARBA" id="ARBA00022603"/>
    </source>
</evidence>
<dbReference type="Pfam" id="PF02384">
    <property type="entry name" value="N6_Mtase"/>
    <property type="match status" value="1"/>
</dbReference>
<dbReference type="InterPro" id="IPR029063">
    <property type="entry name" value="SAM-dependent_MTases_sf"/>
</dbReference>
<evidence type="ECO:0000256" key="5">
    <source>
        <dbReference type="ARBA" id="ARBA00022691"/>
    </source>
</evidence>
<dbReference type="EC" id="2.1.1.72" evidence="2"/>
<dbReference type="InterPro" id="IPR022749">
    <property type="entry name" value="D12N6_MeTrfase_N"/>
</dbReference>
<dbReference type="InterPro" id="IPR003356">
    <property type="entry name" value="DNA_methylase_A-5"/>
</dbReference>
<evidence type="ECO:0000256" key="2">
    <source>
        <dbReference type="ARBA" id="ARBA00011900"/>
    </source>
</evidence>
<dbReference type="PROSITE" id="PS00092">
    <property type="entry name" value="N6_MTASE"/>
    <property type="match status" value="1"/>
</dbReference>